<evidence type="ECO:0000313" key="4">
    <source>
        <dbReference type="Proteomes" id="UP000638848"/>
    </source>
</evidence>
<feature type="region of interest" description="Disordered" evidence="2">
    <location>
        <begin position="307"/>
        <end position="333"/>
    </location>
</feature>
<keyword evidence="4" id="KW-1185">Reference proteome</keyword>
<comment type="subcellular location">
    <subcellularLocation>
        <location evidence="1">Cell membrane</location>
        <topology evidence="1">Multi-pass membrane protein</topology>
    </subcellularLocation>
</comment>
<feature type="compositionally biased region" description="Basic and acidic residues" evidence="2">
    <location>
        <begin position="320"/>
        <end position="333"/>
    </location>
</feature>
<comment type="caution">
    <text evidence="3">The sequence shown here is derived from an EMBL/GenBank/DDBJ whole genome shotgun (WGS) entry which is preliminary data.</text>
</comment>
<dbReference type="RefSeq" id="WP_188535239.1">
    <property type="nucleotide sequence ID" value="NZ_BMEQ01000004.1"/>
</dbReference>
<reference evidence="3" key="2">
    <citation type="submission" date="2020-09" db="EMBL/GenBank/DDBJ databases">
        <authorList>
            <person name="Sun Q."/>
            <person name="Zhou Y."/>
        </authorList>
    </citation>
    <scope>NUCLEOTIDE SEQUENCE</scope>
    <source>
        <strain evidence="3">CGMCC 1.12187</strain>
    </source>
</reference>
<dbReference type="GO" id="GO:0005886">
    <property type="term" value="C:plasma membrane"/>
    <property type="evidence" value="ECO:0007669"/>
    <property type="project" value="UniProtKB-SubCell"/>
</dbReference>
<comment type="caution">
    <text evidence="1">Lacks conserved residue(s) required for the propagation of feature annotation.</text>
</comment>
<dbReference type="Pfam" id="PF02104">
    <property type="entry name" value="SURF1"/>
    <property type="match status" value="1"/>
</dbReference>
<sequence length="333" mass="36398">MLKTALRPRSLLALALSLGIAVAFVLLSQWQLESSEQSRTVADPAKDVARPLTEADRAGTAVTVPEADQLVTATGVYRDGSTVLVPGRLQDGAEGWWVVSALTLPGTEEQWPAADGPLTVAVARGWVADPALAPDEPAGTVGVVGRYLPPEAPLPGEDLPDGQVPTVSPAQLTNLWDAPLYAGFVAAFAESPAGQPLQVGDDGALAADPSLLSPELSRLEIDQQPTDESVNLLNLFYAVEWVVFAGFAVYIWWRFVRDQWLREQNPEEYFYLDGDHDGDHDGEYYWDESAGRYYYYDPAAGEYYWFDDQPADQPVPQDQPADRTENRTGAHHD</sequence>
<protein>
    <recommendedName>
        <fullName evidence="1">SURF1-like protein</fullName>
    </recommendedName>
</protein>
<keyword evidence="1" id="KW-0472">Membrane</keyword>
<reference evidence="3" key="1">
    <citation type="journal article" date="2014" name="Int. J. Syst. Evol. Microbiol.">
        <title>Complete genome sequence of Corynebacterium casei LMG S-19264T (=DSM 44701T), isolated from a smear-ripened cheese.</title>
        <authorList>
            <consortium name="US DOE Joint Genome Institute (JGI-PGF)"/>
            <person name="Walter F."/>
            <person name="Albersmeier A."/>
            <person name="Kalinowski J."/>
            <person name="Ruckert C."/>
        </authorList>
    </citation>
    <scope>NUCLEOTIDE SEQUENCE</scope>
    <source>
        <strain evidence="3">CGMCC 1.12187</strain>
    </source>
</reference>
<feature type="compositionally biased region" description="Low complexity" evidence="2">
    <location>
        <begin position="307"/>
        <end position="319"/>
    </location>
</feature>
<comment type="similarity">
    <text evidence="1">Belongs to the SURF1 family.</text>
</comment>
<feature type="transmembrane region" description="Helical" evidence="1">
    <location>
        <begin position="235"/>
        <end position="253"/>
    </location>
</feature>
<proteinExistence type="inferred from homology"/>
<dbReference type="Proteomes" id="UP000638848">
    <property type="component" value="Unassembled WGS sequence"/>
</dbReference>
<dbReference type="PROSITE" id="PS50895">
    <property type="entry name" value="SURF1"/>
    <property type="match status" value="1"/>
</dbReference>
<keyword evidence="1" id="KW-0812">Transmembrane</keyword>
<dbReference type="AlphaFoldDB" id="A0A917GM82"/>
<keyword evidence="1" id="KW-1133">Transmembrane helix</keyword>
<evidence type="ECO:0000256" key="2">
    <source>
        <dbReference type="SAM" id="MobiDB-lite"/>
    </source>
</evidence>
<evidence type="ECO:0000256" key="1">
    <source>
        <dbReference type="RuleBase" id="RU363076"/>
    </source>
</evidence>
<organism evidence="3 4">
    <name type="scientific">Kocuria dechangensis</name>
    <dbReference type="NCBI Taxonomy" id="1176249"/>
    <lineage>
        <taxon>Bacteria</taxon>
        <taxon>Bacillati</taxon>
        <taxon>Actinomycetota</taxon>
        <taxon>Actinomycetes</taxon>
        <taxon>Micrococcales</taxon>
        <taxon>Micrococcaceae</taxon>
        <taxon>Kocuria</taxon>
    </lineage>
</organism>
<keyword evidence="1" id="KW-1003">Cell membrane</keyword>
<accession>A0A917GM82</accession>
<dbReference type="InterPro" id="IPR002994">
    <property type="entry name" value="Surf1/Shy1"/>
</dbReference>
<name>A0A917GM82_9MICC</name>
<gene>
    <name evidence="3" type="ORF">GCM10011374_12110</name>
</gene>
<evidence type="ECO:0000313" key="3">
    <source>
        <dbReference type="EMBL" id="GGG51054.1"/>
    </source>
</evidence>
<dbReference type="EMBL" id="BMEQ01000004">
    <property type="protein sequence ID" value="GGG51054.1"/>
    <property type="molecule type" value="Genomic_DNA"/>
</dbReference>